<keyword evidence="4 7" id="KW-0378">Hydrolase</keyword>
<evidence type="ECO:0000256" key="5">
    <source>
        <dbReference type="ARBA" id="ARBA00023200"/>
    </source>
</evidence>
<dbReference type="EMBL" id="JALKCH010000003">
    <property type="protein sequence ID" value="MCK0196335.1"/>
    <property type="molecule type" value="Genomic_DNA"/>
</dbReference>
<sequence>MSRHINEEGLLLIKQWEGCRLKAYRDPVGIWTVGYGHTDAAGPPRVGAGLSLSTAEAEALLRRDLAPVEAAVEAAVKVPLTDNQFAALVSFTFNLGAANLRRSTLLAKLNAGDYAAVPKELAKWNRAGGRVIAGLSNRRAAEAGLWARDAFVASNYVAPTPVARLAGLDGNGAAATAIGLAGTGAAEMAQQLLPFVGVSRLLQYAFVALTMVGAAAGLVGAFRKARTDAGLA</sequence>
<gene>
    <name evidence="9" type="ORF">MWN34_05345</name>
</gene>
<dbReference type="Pfam" id="PF00959">
    <property type="entry name" value="Phage_lysozyme"/>
    <property type="match status" value="1"/>
</dbReference>
<keyword evidence="8" id="KW-1133">Transmembrane helix</keyword>
<feature type="transmembrane region" description="Helical" evidence="8">
    <location>
        <begin position="201"/>
        <end position="222"/>
    </location>
</feature>
<evidence type="ECO:0000313" key="9">
    <source>
        <dbReference type="EMBL" id="MCK0196335.1"/>
    </source>
</evidence>
<dbReference type="EC" id="3.2.1.17" evidence="7"/>
<dbReference type="SUPFAM" id="SSF53955">
    <property type="entry name" value="Lysozyme-like"/>
    <property type="match status" value="1"/>
</dbReference>
<comment type="caution">
    <text evidence="9">The sequence shown here is derived from an EMBL/GenBank/DDBJ whole genome shotgun (WGS) entry which is preliminary data.</text>
</comment>
<keyword evidence="2 7" id="KW-0929">Antimicrobial</keyword>
<dbReference type="CDD" id="cd00737">
    <property type="entry name" value="lyz_endolysin_autolysin"/>
    <property type="match status" value="1"/>
</dbReference>
<name>A0ABT0D8Q5_9HYPH</name>
<dbReference type="RefSeq" id="WP_247027320.1">
    <property type="nucleotide sequence ID" value="NZ_JALKCH010000003.1"/>
</dbReference>
<accession>A0ABT0D8Q5</accession>
<keyword evidence="10" id="KW-1185">Reference proteome</keyword>
<dbReference type="PANTHER" id="PTHR38107:SF3">
    <property type="entry name" value="LYSOZYME RRRD-RELATED"/>
    <property type="match status" value="1"/>
</dbReference>
<dbReference type="InterPro" id="IPR023347">
    <property type="entry name" value="Lysozyme_dom_sf"/>
</dbReference>
<dbReference type="Gene3D" id="1.10.530.40">
    <property type="match status" value="1"/>
</dbReference>
<reference evidence="9 10" key="1">
    <citation type="submission" date="2022-04" db="EMBL/GenBank/DDBJ databases">
        <authorList>
            <person name="Grouzdev D.S."/>
            <person name="Pantiukh K.S."/>
            <person name="Krutkina M.S."/>
        </authorList>
    </citation>
    <scope>NUCLEOTIDE SEQUENCE [LARGE SCALE GENOMIC DNA]</scope>
    <source>
        <strain evidence="9 10">6x-1</strain>
    </source>
</reference>
<evidence type="ECO:0000256" key="3">
    <source>
        <dbReference type="ARBA" id="ARBA00022638"/>
    </source>
</evidence>
<evidence type="ECO:0000256" key="2">
    <source>
        <dbReference type="ARBA" id="ARBA00022529"/>
    </source>
</evidence>
<dbReference type="InterPro" id="IPR034690">
    <property type="entry name" value="Endolysin_T4_type"/>
</dbReference>
<keyword evidence="8" id="KW-0472">Membrane</keyword>
<keyword evidence="6 7" id="KW-0326">Glycosidase</keyword>
<evidence type="ECO:0000313" key="10">
    <source>
        <dbReference type="Proteomes" id="UP001203284"/>
    </source>
</evidence>
<dbReference type="InterPro" id="IPR033907">
    <property type="entry name" value="Endolysin_autolysin"/>
</dbReference>
<evidence type="ECO:0000256" key="6">
    <source>
        <dbReference type="ARBA" id="ARBA00023295"/>
    </source>
</evidence>
<comment type="similarity">
    <text evidence="7">Belongs to the glycosyl hydrolase 24 family.</text>
</comment>
<keyword evidence="8" id="KW-0812">Transmembrane</keyword>
<protein>
    <recommendedName>
        <fullName evidence="7">Lysozyme</fullName>
        <ecNumber evidence="7">3.2.1.17</ecNumber>
    </recommendedName>
</protein>
<dbReference type="InterPro" id="IPR002196">
    <property type="entry name" value="Glyco_hydro_24"/>
</dbReference>
<evidence type="ECO:0000256" key="7">
    <source>
        <dbReference type="RuleBase" id="RU003788"/>
    </source>
</evidence>
<dbReference type="HAMAP" id="MF_04110">
    <property type="entry name" value="ENDOLYSIN_T4"/>
    <property type="match status" value="1"/>
</dbReference>
<dbReference type="Proteomes" id="UP001203284">
    <property type="component" value="Unassembled WGS sequence"/>
</dbReference>
<keyword evidence="5" id="KW-1035">Host cytoplasm</keyword>
<dbReference type="PANTHER" id="PTHR38107">
    <property type="match status" value="1"/>
</dbReference>
<evidence type="ECO:0000256" key="1">
    <source>
        <dbReference type="ARBA" id="ARBA00000632"/>
    </source>
</evidence>
<evidence type="ECO:0000256" key="8">
    <source>
        <dbReference type="SAM" id="Phobius"/>
    </source>
</evidence>
<organism evidence="9 10">
    <name type="scientific">Ancylobacter crimeensis</name>
    <dbReference type="NCBI Taxonomy" id="2579147"/>
    <lineage>
        <taxon>Bacteria</taxon>
        <taxon>Pseudomonadati</taxon>
        <taxon>Pseudomonadota</taxon>
        <taxon>Alphaproteobacteria</taxon>
        <taxon>Hyphomicrobiales</taxon>
        <taxon>Xanthobacteraceae</taxon>
        <taxon>Ancylobacter</taxon>
    </lineage>
</organism>
<dbReference type="InterPro" id="IPR051018">
    <property type="entry name" value="Bacteriophage_GH24"/>
</dbReference>
<dbReference type="InterPro" id="IPR023346">
    <property type="entry name" value="Lysozyme-like_dom_sf"/>
</dbReference>
<keyword evidence="3 7" id="KW-0081">Bacteriolytic enzyme</keyword>
<comment type="catalytic activity">
    <reaction evidence="1 7">
        <text>Hydrolysis of (1-&gt;4)-beta-linkages between N-acetylmuramic acid and N-acetyl-D-glucosamine residues in a peptidoglycan and between N-acetyl-D-glucosamine residues in chitodextrins.</text>
        <dbReference type="EC" id="3.2.1.17"/>
    </reaction>
</comment>
<proteinExistence type="inferred from homology"/>
<evidence type="ECO:0000256" key="4">
    <source>
        <dbReference type="ARBA" id="ARBA00022801"/>
    </source>
</evidence>